<dbReference type="EMBL" id="ML975437">
    <property type="protein sequence ID" value="KAF1829549.1"/>
    <property type="molecule type" value="Genomic_DNA"/>
</dbReference>
<dbReference type="InterPro" id="IPR036928">
    <property type="entry name" value="AS_sf"/>
</dbReference>
<protein>
    <submittedName>
        <fullName evidence="2">Amidase signature enzyme</fullName>
    </submittedName>
</protein>
<dbReference type="AlphaFoldDB" id="A0A6A5JYT8"/>
<dbReference type="PANTHER" id="PTHR42678:SF11">
    <property type="entry name" value="AMIDASE FAMILY PROTEIN"/>
    <property type="match status" value="1"/>
</dbReference>
<dbReference type="NCBIfam" id="NF005127">
    <property type="entry name" value="PRK06565.1"/>
    <property type="match status" value="1"/>
</dbReference>
<dbReference type="Proteomes" id="UP000800040">
    <property type="component" value="Unassembled WGS sequence"/>
</dbReference>
<reference evidence="2" key="1">
    <citation type="submission" date="2020-01" db="EMBL/GenBank/DDBJ databases">
        <authorList>
            <consortium name="DOE Joint Genome Institute"/>
            <person name="Haridas S."/>
            <person name="Albert R."/>
            <person name="Binder M."/>
            <person name="Bloem J."/>
            <person name="Labutti K."/>
            <person name="Salamov A."/>
            <person name="Andreopoulos B."/>
            <person name="Baker S.E."/>
            <person name="Barry K."/>
            <person name="Bills G."/>
            <person name="Bluhm B.H."/>
            <person name="Cannon C."/>
            <person name="Castanera R."/>
            <person name="Culley D.E."/>
            <person name="Daum C."/>
            <person name="Ezra D."/>
            <person name="Gonzalez J.B."/>
            <person name="Henrissat B."/>
            <person name="Kuo A."/>
            <person name="Liang C."/>
            <person name="Lipzen A."/>
            <person name="Lutzoni F."/>
            <person name="Magnuson J."/>
            <person name="Mondo S."/>
            <person name="Nolan M."/>
            <person name="Ohm R."/>
            <person name="Pangilinan J."/>
            <person name="Park H.-J."/>
            <person name="Ramirez L."/>
            <person name="Alfaro M."/>
            <person name="Sun H."/>
            <person name="Tritt A."/>
            <person name="Yoshinaga Y."/>
            <person name="Zwiers L.-H."/>
            <person name="Turgeon B.G."/>
            <person name="Goodwin S.B."/>
            <person name="Spatafora J.W."/>
            <person name="Crous P.W."/>
            <person name="Grigoriev I.V."/>
        </authorList>
    </citation>
    <scope>NUCLEOTIDE SEQUENCE</scope>
    <source>
        <strain evidence="2">P77</strain>
    </source>
</reference>
<evidence type="ECO:0000259" key="1">
    <source>
        <dbReference type="Pfam" id="PF01425"/>
    </source>
</evidence>
<feature type="domain" description="Amidase" evidence="1">
    <location>
        <begin position="351"/>
        <end position="656"/>
    </location>
</feature>
<dbReference type="InterPro" id="IPR023631">
    <property type="entry name" value="Amidase_dom"/>
</dbReference>
<dbReference type="Gene3D" id="3.90.1300.10">
    <property type="entry name" value="Amidase signature (AS) domain"/>
    <property type="match status" value="1"/>
</dbReference>
<accession>A0A6A5JYT8</accession>
<proteinExistence type="predicted"/>
<gene>
    <name evidence="2" type="ORF">BDW02DRAFT_509680</name>
</gene>
<dbReference type="SUPFAM" id="SSF75304">
    <property type="entry name" value="Amidase signature (AS) enzymes"/>
    <property type="match status" value="1"/>
</dbReference>
<evidence type="ECO:0000313" key="2">
    <source>
        <dbReference type="EMBL" id="KAF1829549.1"/>
    </source>
</evidence>
<keyword evidence="3" id="KW-1185">Reference proteome</keyword>
<sequence>MEEEHKEQNTTQAEVPDVKEVVDQIADAAPSASVDPRDIDRTDVLTGLKKVDQTILRLNKLLASPGGLSAFLSTLNYSLYILAYVQTKSASISSFATKLLALVRPACDDTKIPATTLVGNGTVPPMVALAVLISKARTTLRLFGLFPLYAWLRSLASGPKAGADVVLHRIALLQASSYFTFQALENVSLLADSGVVSPRIISTLNRGDTKTARVYLWAYRAWLGGVSCDFLRLMREWQLEGRRRVVRQQMVADGRAIAEYQDEADRKFDARWWTDFVIASAWMPMALHYSSETGGVPGWNLGWMGVCGLVAGSARGLINNDSNGEGFNIVEASIDDHRKALGSGSITSVDLVISYLNRIALYDTCAGLNAFTVFNEKVLDDAAASDARRAQGLPPRPLEGIPYTIKDSYKVAGMTVTDGSPALRGLMSSEDSAVAKKLRDAGAVLIGKTNMPPMAAGGMQRGMYGRAESPYNPKYLTGAFSSGSSNGAATSVASSMAAFGMGSETVSSGRSPASNNALVCYTPSKGLLSCRGLWPLYITCDVPTPYARSVGDMLEILNVVATPDEDTTGDFIREQKHIEIPKPPEIDYTTLRKPDALKGKRIGVPKMYVGQTDSDPHVKHPYVSPEVIEVWEKTSKDLETMGAEVVYTDFPLVTNYENDSVSGEANNVDGRPANWNLLERGILIAQAWDAFLVQNNDPKIKSLAEIKTPEMLFPKPPDYMPDRFLEVRNWIDYPGLPKLVQEGSIHIIPGMEQALKALEAQRKRDLEDWMDTNNLDVIAFPAQGDAGLADLEFDMESTTHSLQNGVKYSNGNRAIRHLGVPTVSVPMGVMSEKRMPVNITFAGKAYEDTKLLEYAYAFEQATKRRVAPPLTPPLPTDIISPPQPSLHESSEALIQADSSVIHGPLDLNNKLHMRIKGSLRSVSPAAHVQVLVDGKEVYNDTEEGMTWDANLVHEHERPEIMGWDLAPLPKRDVMVILRIRRGGLRDARVFWLSVNKSTDIKA</sequence>
<organism evidence="2 3">
    <name type="scientific">Decorospora gaudefroyi</name>
    <dbReference type="NCBI Taxonomy" id="184978"/>
    <lineage>
        <taxon>Eukaryota</taxon>
        <taxon>Fungi</taxon>
        <taxon>Dikarya</taxon>
        <taxon>Ascomycota</taxon>
        <taxon>Pezizomycotina</taxon>
        <taxon>Dothideomycetes</taxon>
        <taxon>Pleosporomycetidae</taxon>
        <taxon>Pleosporales</taxon>
        <taxon>Pleosporineae</taxon>
        <taxon>Pleosporaceae</taxon>
        <taxon>Decorospora</taxon>
    </lineage>
</organism>
<name>A0A6A5JYT8_9PLEO</name>
<dbReference type="OrthoDB" id="566138at2759"/>
<evidence type="ECO:0000313" key="3">
    <source>
        <dbReference type="Proteomes" id="UP000800040"/>
    </source>
</evidence>
<dbReference type="PANTHER" id="PTHR42678">
    <property type="entry name" value="AMIDASE"/>
    <property type="match status" value="1"/>
</dbReference>
<dbReference type="Pfam" id="PF01425">
    <property type="entry name" value="Amidase"/>
    <property type="match status" value="1"/>
</dbReference>